<dbReference type="GO" id="GO:0016020">
    <property type="term" value="C:membrane"/>
    <property type="evidence" value="ECO:0007669"/>
    <property type="project" value="UniProtKB-SubCell"/>
</dbReference>
<feature type="transmembrane region" description="Helical" evidence="5">
    <location>
        <begin position="307"/>
        <end position="325"/>
    </location>
</feature>
<dbReference type="PANTHER" id="PTHR15948">
    <property type="entry name" value="G-PROTEIN COUPLED RECEPTOR 89-RELATED"/>
    <property type="match status" value="1"/>
</dbReference>
<dbReference type="InterPro" id="IPR015672">
    <property type="entry name" value="GPHR/GTG"/>
</dbReference>
<evidence type="ECO:0000259" key="7">
    <source>
        <dbReference type="Pfam" id="PF12537"/>
    </source>
</evidence>
<feature type="transmembrane region" description="Helical" evidence="5">
    <location>
        <begin position="253"/>
        <end position="281"/>
    </location>
</feature>
<keyword evidence="4 5" id="KW-0472">Membrane</keyword>
<feature type="transmembrane region" description="Helical" evidence="5">
    <location>
        <begin position="122"/>
        <end position="144"/>
    </location>
</feature>
<proteinExistence type="predicted"/>
<dbReference type="OrthoDB" id="264392at2759"/>
<sequence length="427" mass="46854">MIQSLKDPHQASSHVFSLCFEESTILFVLVLLEATGRLSTQALRRNWTFSLISVVVLAALLIPLCICLLITFRISSATPLQRVLFAIPAFAIWSIIFVNVPLPAALAHTTGLLDAALARMALLGVILIGILSGSAAASSAYDTYEAFFAKRKPRPVTASEVQGAESSFTRTCADLAARRRQLEQVRDAPANPNDQTGLLGRMWGSSQRSKEIKSLSQEIFGLETLAGAMRDDLDKLRTRHRDGKWAKTIQGKILLGAGHLFSVYCVWRVLLAALSLAILGYKEQAPPDFVSLSLAYLVKYVNVNIDLAAWTRLFGLLFVGALIVIRMRFVLANLSTFFRAASTGISTSFLVLFLAEVLTIYLLATLIQLRVSLPSKYSDASRPLLATLPSFNVVFGSAFDGTFLISAIATGAWRWYSSMDDLEHSNW</sequence>
<feature type="transmembrane region" description="Helical" evidence="5">
    <location>
        <begin position="83"/>
        <end position="102"/>
    </location>
</feature>
<dbReference type="RefSeq" id="XP_025353908.1">
    <property type="nucleotide sequence ID" value="XM_025496617.1"/>
</dbReference>
<gene>
    <name evidence="8" type="ORF">FA14DRAFT_124012</name>
</gene>
<reference evidence="8 9" key="1">
    <citation type="journal article" date="2018" name="Mol. Biol. Evol.">
        <title>Broad Genomic Sampling Reveals a Smut Pathogenic Ancestry of the Fungal Clade Ustilaginomycotina.</title>
        <authorList>
            <person name="Kijpornyongpan T."/>
            <person name="Mondo S.J."/>
            <person name="Barry K."/>
            <person name="Sandor L."/>
            <person name="Lee J."/>
            <person name="Lipzen A."/>
            <person name="Pangilinan J."/>
            <person name="LaButti K."/>
            <person name="Hainaut M."/>
            <person name="Henrissat B."/>
            <person name="Grigoriev I.V."/>
            <person name="Spatafora J.W."/>
            <person name="Aime M.C."/>
        </authorList>
    </citation>
    <scope>NUCLEOTIDE SEQUENCE [LARGE SCALE GENOMIC DNA]</scope>
    <source>
        <strain evidence="8 9">MCA 3882</strain>
    </source>
</reference>
<feature type="transmembrane region" description="Helical" evidence="5">
    <location>
        <begin position="12"/>
        <end position="32"/>
    </location>
</feature>
<comment type="subcellular location">
    <subcellularLocation>
        <location evidence="1">Membrane</location>
        <topology evidence="1">Multi-pass membrane protein</topology>
    </subcellularLocation>
</comment>
<evidence type="ECO:0000313" key="9">
    <source>
        <dbReference type="Proteomes" id="UP000245771"/>
    </source>
</evidence>
<evidence type="ECO:0000256" key="4">
    <source>
        <dbReference type="ARBA" id="ARBA00023136"/>
    </source>
</evidence>
<name>A0A316V7V7_9BASI</name>
<dbReference type="Pfam" id="PF12537">
    <property type="entry name" value="GPHR_N"/>
    <property type="match status" value="1"/>
</dbReference>
<keyword evidence="3 5" id="KW-1133">Transmembrane helix</keyword>
<dbReference type="GeneID" id="37018398"/>
<dbReference type="Pfam" id="PF12430">
    <property type="entry name" value="ABA_GPCR"/>
    <property type="match status" value="1"/>
</dbReference>
<evidence type="ECO:0000256" key="3">
    <source>
        <dbReference type="ARBA" id="ARBA00022989"/>
    </source>
</evidence>
<dbReference type="InterPro" id="IPR022535">
    <property type="entry name" value="Golgi_pH-regulator_cons_dom"/>
</dbReference>
<feature type="transmembrane region" description="Helical" evidence="5">
    <location>
        <begin position="47"/>
        <end position="71"/>
    </location>
</feature>
<dbReference type="PANTHER" id="PTHR15948:SF0">
    <property type="entry name" value="GOLGI PH REGULATOR A-RELATED"/>
    <property type="match status" value="1"/>
</dbReference>
<feature type="domain" description="Abscisic acid G-protein coupled receptor-like" evidence="6">
    <location>
        <begin position="246"/>
        <end position="417"/>
    </location>
</feature>
<dbReference type="InterPro" id="IPR025969">
    <property type="entry name" value="ABA_GPCR_dom"/>
</dbReference>
<protein>
    <recommendedName>
        <fullName evidence="10">Golgi pH regulator</fullName>
    </recommendedName>
</protein>
<evidence type="ECO:0000313" key="8">
    <source>
        <dbReference type="EMBL" id="PWN33606.1"/>
    </source>
</evidence>
<keyword evidence="2 5" id="KW-0812">Transmembrane</keyword>
<evidence type="ECO:0000256" key="5">
    <source>
        <dbReference type="SAM" id="Phobius"/>
    </source>
</evidence>
<dbReference type="Proteomes" id="UP000245771">
    <property type="component" value="Unassembled WGS sequence"/>
</dbReference>
<dbReference type="AlphaFoldDB" id="A0A316V7V7"/>
<evidence type="ECO:0000256" key="1">
    <source>
        <dbReference type="ARBA" id="ARBA00004141"/>
    </source>
</evidence>
<evidence type="ECO:0000256" key="2">
    <source>
        <dbReference type="ARBA" id="ARBA00022692"/>
    </source>
</evidence>
<feature type="transmembrane region" description="Helical" evidence="5">
    <location>
        <begin position="384"/>
        <end position="409"/>
    </location>
</feature>
<feature type="domain" description="Golgi pH regulator conserved" evidence="7">
    <location>
        <begin position="111"/>
        <end position="182"/>
    </location>
</feature>
<evidence type="ECO:0000259" key="6">
    <source>
        <dbReference type="Pfam" id="PF12430"/>
    </source>
</evidence>
<organism evidence="8 9">
    <name type="scientific">Meira miltonrushii</name>
    <dbReference type="NCBI Taxonomy" id="1280837"/>
    <lineage>
        <taxon>Eukaryota</taxon>
        <taxon>Fungi</taxon>
        <taxon>Dikarya</taxon>
        <taxon>Basidiomycota</taxon>
        <taxon>Ustilaginomycotina</taxon>
        <taxon>Exobasidiomycetes</taxon>
        <taxon>Exobasidiales</taxon>
        <taxon>Brachybasidiaceae</taxon>
        <taxon>Meira</taxon>
    </lineage>
</organism>
<evidence type="ECO:0008006" key="10">
    <source>
        <dbReference type="Google" id="ProtNLM"/>
    </source>
</evidence>
<dbReference type="InParanoid" id="A0A316V7V7"/>
<feature type="transmembrane region" description="Helical" evidence="5">
    <location>
        <begin position="337"/>
        <end position="364"/>
    </location>
</feature>
<dbReference type="EMBL" id="KZ819604">
    <property type="protein sequence ID" value="PWN33606.1"/>
    <property type="molecule type" value="Genomic_DNA"/>
</dbReference>
<keyword evidence="9" id="KW-1185">Reference proteome</keyword>
<accession>A0A316V7V7</accession>